<name>A0ABR9Z7N6_VIBAN</name>
<accession>A0ABR9Z7N6</accession>
<evidence type="ECO:0000313" key="3">
    <source>
        <dbReference type="EMBL" id="MBF4374408.1"/>
    </source>
</evidence>
<dbReference type="InterPro" id="IPR003812">
    <property type="entry name" value="Fido"/>
</dbReference>
<dbReference type="PANTHER" id="PTHR35810:SF1">
    <property type="entry name" value="CYTOPLASMIC PROTEIN"/>
    <property type="match status" value="1"/>
</dbReference>
<evidence type="ECO:0000256" key="1">
    <source>
        <dbReference type="SAM" id="Coils"/>
    </source>
</evidence>
<protein>
    <recommendedName>
        <fullName evidence="2">Fido domain-containing protein</fullName>
    </recommendedName>
</protein>
<sequence>MDKQTSVQIFESDNGTLEVKVYEETVWLVQSQMAELFGTSTDNVSLHIKNIYTDEELDEFLTTKFFSVVRQEGKRKVNRTLKHYNLDMIISVGYRVNSKRGVKFRQWASGLLKEYLLKGYVLDTERLESNAQELEAAIKLIQRSVKSPELTLSSSRGIVDIISRYTSTFLWLQRYDEGLLTEPKGTQGGELPPTEVALQALSELKVDLMAKGEATELFARDRGAGGLCSIFGNLNQSVFGEDAYPTIESKAAHLLYFCVKNHIFSDGNKRSAAFLFVDFLYRNNRLYDVDGSAVINDSGLAALTLLVAESAPNQKDTIIRLIMNMLAVNNEDNANIRVQQ</sequence>
<gene>
    <name evidence="3" type="ORF">EAY46_15170</name>
</gene>
<dbReference type="RefSeq" id="WP_194663870.1">
    <property type="nucleotide sequence ID" value="NZ_RDPI01000019.1"/>
</dbReference>
<feature type="domain" description="Fido" evidence="2">
    <location>
        <begin position="196"/>
        <end position="324"/>
    </location>
</feature>
<dbReference type="Gene3D" id="1.20.120.1870">
    <property type="entry name" value="Fic/DOC protein, Fido domain"/>
    <property type="match status" value="1"/>
</dbReference>
<feature type="coiled-coil region" evidence="1">
    <location>
        <begin position="117"/>
        <end position="144"/>
    </location>
</feature>
<dbReference type="PROSITE" id="PS51459">
    <property type="entry name" value="FIDO"/>
    <property type="match status" value="1"/>
</dbReference>
<dbReference type="Proteomes" id="UP000726136">
    <property type="component" value="Unassembled WGS sequence"/>
</dbReference>
<reference evidence="3 4" key="1">
    <citation type="journal article" date="2021" name="PeerJ">
        <title>Analysis of 44 Vibrio anguillarum genomes reveals high genetic diversity.</title>
        <authorList>
            <person name="Hansen M.J."/>
            <person name="Dalsgaard I."/>
        </authorList>
    </citation>
    <scope>NUCLEOTIDE SEQUENCE [LARGE SCALE GENOMIC DNA]</scope>
    <source>
        <strain evidence="3 4">040915-1/1B</strain>
    </source>
</reference>
<evidence type="ECO:0000259" key="2">
    <source>
        <dbReference type="PROSITE" id="PS51459"/>
    </source>
</evidence>
<evidence type="ECO:0000313" key="4">
    <source>
        <dbReference type="Proteomes" id="UP000726136"/>
    </source>
</evidence>
<dbReference type="PANTHER" id="PTHR35810">
    <property type="entry name" value="CYTOPLASMIC PROTEIN-RELATED"/>
    <property type="match status" value="1"/>
</dbReference>
<keyword evidence="4" id="KW-1185">Reference proteome</keyword>
<dbReference type="InterPro" id="IPR011204">
    <property type="entry name" value="Virulence_RhuM-like"/>
</dbReference>
<organism evidence="3 4">
    <name type="scientific">Vibrio anguillarum</name>
    <name type="common">Listonella anguillarum</name>
    <dbReference type="NCBI Taxonomy" id="55601"/>
    <lineage>
        <taxon>Bacteria</taxon>
        <taxon>Pseudomonadati</taxon>
        <taxon>Pseudomonadota</taxon>
        <taxon>Gammaproteobacteria</taxon>
        <taxon>Vibrionales</taxon>
        <taxon>Vibrionaceae</taxon>
        <taxon>Vibrio</taxon>
    </lineage>
</organism>
<dbReference type="InterPro" id="IPR053737">
    <property type="entry name" value="Type_II_TA_Toxin"/>
</dbReference>
<dbReference type="EMBL" id="RDPI01000019">
    <property type="protein sequence ID" value="MBF4374408.1"/>
    <property type="molecule type" value="Genomic_DNA"/>
</dbReference>
<dbReference type="Pfam" id="PF13310">
    <property type="entry name" value="Virulence_RhuM"/>
    <property type="match status" value="1"/>
</dbReference>
<comment type="caution">
    <text evidence="3">The sequence shown here is derived from an EMBL/GenBank/DDBJ whole genome shotgun (WGS) entry which is preliminary data.</text>
</comment>
<proteinExistence type="predicted"/>
<dbReference type="Pfam" id="PF02661">
    <property type="entry name" value="Fic"/>
    <property type="match status" value="1"/>
</dbReference>
<keyword evidence="1" id="KW-0175">Coiled coil</keyword>